<dbReference type="InterPro" id="IPR002885">
    <property type="entry name" value="PPR_rpt"/>
</dbReference>
<accession>A0ABM4X3M4</accession>
<dbReference type="InterPro" id="IPR011990">
    <property type="entry name" value="TPR-like_helical_dom_sf"/>
</dbReference>
<reference evidence="4" key="1">
    <citation type="submission" date="2025-08" db="UniProtKB">
        <authorList>
            <consortium name="RefSeq"/>
        </authorList>
    </citation>
    <scope>IDENTIFICATION</scope>
    <source>
        <tissue evidence="4">Leaves</tissue>
    </source>
</reference>
<evidence type="ECO:0000313" key="4">
    <source>
        <dbReference type="RefSeq" id="XP_071938639.1"/>
    </source>
</evidence>
<evidence type="ECO:0000256" key="1">
    <source>
        <dbReference type="ARBA" id="ARBA00022737"/>
    </source>
</evidence>
<dbReference type="RefSeq" id="XP_071938639.1">
    <property type="nucleotide sequence ID" value="XM_072082538.1"/>
</dbReference>
<keyword evidence="3" id="KW-1185">Reference proteome</keyword>
<dbReference type="Proteomes" id="UP001652660">
    <property type="component" value="Chromosome 3c"/>
</dbReference>
<dbReference type="PANTHER" id="PTHR47594">
    <property type="entry name" value="PPR CONTAINING PLANT-LIKE PROTEIN"/>
    <property type="match status" value="1"/>
</dbReference>
<dbReference type="Pfam" id="PF13041">
    <property type="entry name" value="PPR_2"/>
    <property type="match status" value="1"/>
</dbReference>
<dbReference type="NCBIfam" id="TIGR00756">
    <property type="entry name" value="PPR"/>
    <property type="match status" value="2"/>
</dbReference>
<dbReference type="PROSITE" id="PS51375">
    <property type="entry name" value="PPR"/>
    <property type="match status" value="2"/>
</dbReference>
<evidence type="ECO:0000313" key="3">
    <source>
        <dbReference type="Proteomes" id="UP001652660"/>
    </source>
</evidence>
<evidence type="ECO:0000256" key="2">
    <source>
        <dbReference type="PROSITE-ProRule" id="PRU00708"/>
    </source>
</evidence>
<proteinExistence type="predicted"/>
<protein>
    <submittedName>
        <fullName evidence="4">Protein THYLAKOID ASSEMBLY 8-like, chloroplastic isoform X1</fullName>
    </submittedName>
</protein>
<dbReference type="Gene3D" id="1.25.40.10">
    <property type="entry name" value="Tetratricopeptide repeat domain"/>
    <property type="match status" value="1"/>
</dbReference>
<name>A0ABM4X3M4_COFAR</name>
<dbReference type="Pfam" id="PF01535">
    <property type="entry name" value="PPR"/>
    <property type="match status" value="1"/>
</dbReference>
<feature type="repeat" description="PPR" evidence="2">
    <location>
        <begin position="182"/>
        <end position="216"/>
    </location>
</feature>
<dbReference type="PANTHER" id="PTHR47594:SF5">
    <property type="entry name" value="PENTACOTRIPEPTIDE-REPEAT REGION OF PRORP DOMAIN-CONTAINING PROTEIN"/>
    <property type="match status" value="1"/>
</dbReference>
<keyword evidence="1" id="KW-0677">Repeat</keyword>
<sequence>MDSLKSSIPQVGLHRNFDLSFPSLPMPPSRLKVTCGSRKIGPRKPMWRSRVLSPEAIQAVQSLKLAKSPGKLAEVFANRISRLMKADLLDTLYELQRQNEVELALQVNLHNELLNEMALQLSLAAMAYVIRTQVFNFARKEIWYEPGISIFTDMILMLGKSSNIEMAEQLFGELEKEGLRPDTRTYTEMIGAYFRIKMIEKAMESNESMKGSGCVPDKLTFRILIKNLEKTGKKELIATVKKDCLSYIKYPEKFLEEVEKTYPKRRLLNVV</sequence>
<feature type="repeat" description="PPR" evidence="2">
    <location>
        <begin position="147"/>
        <end position="181"/>
    </location>
</feature>
<gene>
    <name evidence="4" type="primary">LOC113742565</name>
</gene>
<dbReference type="GeneID" id="113742565"/>
<dbReference type="InterPro" id="IPR044190">
    <property type="entry name" value="THA8-like"/>
</dbReference>
<organism evidence="3 4">
    <name type="scientific">Coffea arabica</name>
    <name type="common">Arabian coffee</name>
    <dbReference type="NCBI Taxonomy" id="13443"/>
    <lineage>
        <taxon>Eukaryota</taxon>
        <taxon>Viridiplantae</taxon>
        <taxon>Streptophyta</taxon>
        <taxon>Embryophyta</taxon>
        <taxon>Tracheophyta</taxon>
        <taxon>Spermatophyta</taxon>
        <taxon>Magnoliopsida</taxon>
        <taxon>eudicotyledons</taxon>
        <taxon>Gunneridae</taxon>
        <taxon>Pentapetalae</taxon>
        <taxon>asterids</taxon>
        <taxon>lamiids</taxon>
        <taxon>Gentianales</taxon>
        <taxon>Rubiaceae</taxon>
        <taxon>Ixoroideae</taxon>
        <taxon>Gardenieae complex</taxon>
        <taxon>Bertiereae - Coffeeae clade</taxon>
        <taxon>Coffeeae</taxon>
        <taxon>Coffea</taxon>
    </lineage>
</organism>